<dbReference type="PANTHER" id="PTHR45125:SF37">
    <property type="entry name" value="NO APICAL MERISTEM-ASSOCIATED C-TERMINAL DOMAIN-CONTAINING PROTEIN"/>
    <property type="match status" value="1"/>
</dbReference>
<name>A0AAD8U479_LOLMU</name>
<comment type="caution">
    <text evidence="2">The sequence shown here is derived from an EMBL/GenBank/DDBJ whole genome shotgun (WGS) entry which is preliminary data.</text>
</comment>
<feature type="compositionally biased region" description="Acidic residues" evidence="1">
    <location>
        <begin position="62"/>
        <end position="83"/>
    </location>
</feature>
<dbReference type="Proteomes" id="UP001231189">
    <property type="component" value="Unassembled WGS sequence"/>
</dbReference>
<evidence type="ECO:0000256" key="1">
    <source>
        <dbReference type="SAM" id="MobiDB-lite"/>
    </source>
</evidence>
<sequence length="234" mass="25901">MASLTSLMAAMVTAPPKPADARKVVDKSPAVDDALESYVDMLNDATIDIDLPPLADYGDYNDGLEEGPEGEEFEEEDAGDEEEDELEEIEEGAVAKAKGRAIRSGNYSEFEDVILIRVWEAVSMDAVTGTDQTGKSYWQRIEATKDKIKRQGEAASLSLKIDVMVKSKEALLMKTLAAKKEMMEAKTKEKEAKWTTLREDAKRKDDIEERRALCHGGAHRGGECHYDDESGRHG</sequence>
<protein>
    <submittedName>
        <fullName evidence="2">Uncharacterized protein</fullName>
    </submittedName>
</protein>
<organism evidence="2 3">
    <name type="scientific">Lolium multiflorum</name>
    <name type="common">Italian ryegrass</name>
    <name type="synonym">Lolium perenne subsp. multiflorum</name>
    <dbReference type="NCBI Taxonomy" id="4521"/>
    <lineage>
        <taxon>Eukaryota</taxon>
        <taxon>Viridiplantae</taxon>
        <taxon>Streptophyta</taxon>
        <taxon>Embryophyta</taxon>
        <taxon>Tracheophyta</taxon>
        <taxon>Spermatophyta</taxon>
        <taxon>Magnoliopsida</taxon>
        <taxon>Liliopsida</taxon>
        <taxon>Poales</taxon>
        <taxon>Poaceae</taxon>
        <taxon>BOP clade</taxon>
        <taxon>Pooideae</taxon>
        <taxon>Poodae</taxon>
        <taxon>Poeae</taxon>
        <taxon>Poeae Chloroplast Group 2 (Poeae type)</taxon>
        <taxon>Loliodinae</taxon>
        <taxon>Loliinae</taxon>
        <taxon>Lolium</taxon>
    </lineage>
</organism>
<evidence type="ECO:0000313" key="2">
    <source>
        <dbReference type="EMBL" id="KAK1697378.1"/>
    </source>
</evidence>
<proteinExistence type="predicted"/>
<accession>A0AAD8U479</accession>
<reference evidence="2" key="1">
    <citation type="submission" date="2023-07" db="EMBL/GenBank/DDBJ databases">
        <title>A chromosome-level genome assembly of Lolium multiflorum.</title>
        <authorList>
            <person name="Chen Y."/>
            <person name="Copetti D."/>
            <person name="Kolliker R."/>
            <person name="Studer B."/>
        </authorList>
    </citation>
    <scope>NUCLEOTIDE SEQUENCE</scope>
    <source>
        <strain evidence="2">02402/16</strain>
        <tissue evidence="2">Leaf</tissue>
    </source>
</reference>
<feature type="region of interest" description="Disordered" evidence="1">
    <location>
        <begin position="56"/>
        <end position="83"/>
    </location>
</feature>
<dbReference type="PANTHER" id="PTHR45125">
    <property type="entry name" value="F21J9.4-RELATED"/>
    <property type="match status" value="1"/>
</dbReference>
<keyword evidence="3" id="KW-1185">Reference proteome</keyword>
<evidence type="ECO:0000313" key="3">
    <source>
        <dbReference type="Proteomes" id="UP001231189"/>
    </source>
</evidence>
<gene>
    <name evidence="2" type="ORF">QYE76_014075</name>
</gene>
<dbReference type="EMBL" id="JAUUTY010000001">
    <property type="protein sequence ID" value="KAK1697378.1"/>
    <property type="molecule type" value="Genomic_DNA"/>
</dbReference>
<dbReference type="AlphaFoldDB" id="A0AAD8U479"/>